<dbReference type="InterPro" id="IPR010979">
    <property type="entry name" value="Ribosomal_uS13-like_H2TH"/>
</dbReference>
<dbReference type="HOGENOM" id="CLU_038423_0_1_1"/>
<dbReference type="InterPro" id="IPR015886">
    <property type="entry name" value="H2TH_FPG"/>
</dbReference>
<comment type="catalytic activity">
    <reaction evidence="1">
        <text>Hydrolysis of DNA containing ring-opened 7-methylguanine residues, releasing 2,6-diamino-4-hydroxy-5-(N-methyl)formamidopyrimidine.</text>
        <dbReference type="EC" id="3.2.2.23"/>
    </reaction>
</comment>
<keyword evidence="5" id="KW-0238">DNA-binding</keyword>
<dbReference type="SMART" id="SM00898">
    <property type="entry name" value="Fapy_DNA_glyco"/>
    <property type="match status" value="1"/>
</dbReference>
<keyword evidence="8" id="KW-0511">Multifunctional enzyme</keyword>
<name>A0A074W6B5_AURM1</name>
<evidence type="ECO:0000256" key="1">
    <source>
        <dbReference type="ARBA" id="ARBA00001668"/>
    </source>
</evidence>
<dbReference type="GeneID" id="63917102"/>
<dbReference type="GO" id="GO:0005634">
    <property type="term" value="C:nucleus"/>
    <property type="evidence" value="ECO:0007669"/>
    <property type="project" value="TreeGrafter"/>
</dbReference>
<evidence type="ECO:0000256" key="2">
    <source>
        <dbReference type="ARBA" id="ARBA00009409"/>
    </source>
</evidence>
<dbReference type="InterPro" id="IPR012319">
    <property type="entry name" value="FPG_cat"/>
</dbReference>
<keyword evidence="13" id="KW-1185">Reference proteome</keyword>
<feature type="region of interest" description="Disordered" evidence="10">
    <location>
        <begin position="311"/>
        <end position="441"/>
    </location>
</feature>
<dbReference type="RefSeq" id="XP_040875119.1">
    <property type="nucleotide sequence ID" value="XM_041023729.1"/>
</dbReference>
<dbReference type="GO" id="GO:0003684">
    <property type="term" value="F:damaged DNA binding"/>
    <property type="evidence" value="ECO:0007669"/>
    <property type="project" value="InterPro"/>
</dbReference>
<evidence type="ECO:0000256" key="8">
    <source>
        <dbReference type="ARBA" id="ARBA00023268"/>
    </source>
</evidence>
<dbReference type="PANTHER" id="PTHR22993">
    <property type="entry name" value="FORMAMIDOPYRIMIDINE-DNA GLYCOSYLASE"/>
    <property type="match status" value="1"/>
</dbReference>
<evidence type="ECO:0000256" key="4">
    <source>
        <dbReference type="ARBA" id="ARBA00022801"/>
    </source>
</evidence>
<gene>
    <name evidence="12" type="ORF">M437DRAFT_60277</name>
</gene>
<feature type="compositionally biased region" description="Basic and acidic residues" evidence="10">
    <location>
        <begin position="411"/>
        <end position="422"/>
    </location>
</feature>
<dbReference type="AlphaFoldDB" id="A0A074W6B5"/>
<dbReference type="Proteomes" id="UP000030672">
    <property type="component" value="Unassembled WGS sequence"/>
</dbReference>
<evidence type="ECO:0000256" key="3">
    <source>
        <dbReference type="ARBA" id="ARBA00022763"/>
    </source>
</evidence>
<dbReference type="EMBL" id="KL584860">
    <property type="protein sequence ID" value="KEQ58096.1"/>
    <property type="molecule type" value="Genomic_DNA"/>
</dbReference>
<keyword evidence="9" id="KW-0326">Glycosidase</keyword>
<dbReference type="Pfam" id="PF01149">
    <property type="entry name" value="Fapy_DNA_glyco"/>
    <property type="match status" value="1"/>
</dbReference>
<evidence type="ECO:0000256" key="5">
    <source>
        <dbReference type="ARBA" id="ARBA00023125"/>
    </source>
</evidence>
<dbReference type="GO" id="GO:0003906">
    <property type="term" value="F:DNA-(apurinic or apyrimidinic site) endonuclease activity"/>
    <property type="evidence" value="ECO:0007669"/>
    <property type="project" value="InterPro"/>
</dbReference>
<feature type="domain" description="Formamidopyrimidine-DNA glycosylase catalytic" evidence="11">
    <location>
        <begin position="21"/>
        <end position="153"/>
    </location>
</feature>
<keyword evidence="3" id="KW-0227">DNA damage</keyword>
<dbReference type="GO" id="GO:0016829">
    <property type="term" value="F:lyase activity"/>
    <property type="evidence" value="ECO:0007669"/>
    <property type="project" value="UniProtKB-KW"/>
</dbReference>
<feature type="compositionally biased region" description="Acidic residues" evidence="10">
    <location>
        <begin position="378"/>
        <end position="391"/>
    </location>
</feature>
<dbReference type="CDD" id="cd08972">
    <property type="entry name" value="PF_Nei_N"/>
    <property type="match status" value="1"/>
</dbReference>
<dbReference type="InterPro" id="IPR035937">
    <property type="entry name" value="FPG_N"/>
</dbReference>
<dbReference type="Gene3D" id="1.10.8.50">
    <property type="match status" value="1"/>
</dbReference>
<dbReference type="PROSITE" id="PS51068">
    <property type="entry name" value="FPG_CAT"/>
    <property type="match status" value="1"/>
</dbReference>
<dbReference type="Gene3D" id="3.20.190.10">
    <property type="entry name" value="MutM-like, N-terminal"/>
    <property type="match status" value="1"/>
</dbReference>
<evidence type="ECO:0000313" key="12">
    <source>
        <dbReference type="EMBL" id="KEQ58096.1"/>
    </source>
</evidence>
<feature type="compositionally biased region" description="Acidic residues" evidence="10">
    <location>
        <begin position="325"/>
        <end position="334"/>
    </location>
</feature>
<evidence type="ECO:0000256" key="10">
    <source>
        <dbReference type="SAM" id="MobiDB-lite"/>
    </source>
</evidence>
<dbReference type="PANTHER" id="PTHR22993:SF9">
    <property type="entry name" value="FORMAMIDOPYRIMIDINE-DNA GLYCOSYLASE"/>
    <property type="match status" value="1"/>
</dbReference>
<dbReference type="GO" id="GO:0006284">
    <property type="term" value="P:base-excision repair"/>
    <property type="evidence" value="ECO:0007669"/>
    <property type="project" value="InterPro"/>
</dbReference>
<dbReference type="GO" id="GO:0008270">
    <property type="term" value="F:zinc ion binding"/>
    <property type="evidence" value="ECO:0007669"/>
    <property type="project" value="InterPro"/>
</dbReference>
<dbReference type="GO" id="GO:0008534">
    <property type="term" value="F:oxidized purine nucleobase lesion DNA N-glycosylase activity"/>
    <property type="evidence" value="ECO:0007669"/>
    <property type="project" value="UniProtKB-EC"/>
</dbReference>
<evidence type="ECO:0000256" key="6">
    <source>
        <dbReference type="ARBA" id="ARBA00023204"/>
    </source>
</evidence>
<keyword evidence="6" id="KW-0234">DNA repair</keyword>
<protein>
    <recommendedName>
        <fullName evidence="11">Formamidopyrimidine-DNA glycosylase catalytic domain-containing protein</fullName>
    </recommendedName>
</protein>
<evidence type="ECO:0000256" key="9">
    <source>
        <dbReference type="ARBA" id="ARBA00023295"/>
    </source>
</evidence>
<dbReference type="FunFam" id="1.10.8.50:FF:000009">
    <property type="entry name" value="Formamidopyrimidine-DNA glycosylase"/>
    <property type="match status" value="1"/>
</dbReference>
<proteinExistence type="inferred from homology"/>
<dbReference type="STRING" id="1043003.A0A074W6B5"/>
<dbReference type="SUPFAM" id="SSF81624">
    <property type="entry name" value="N-terminal domain of MutM-like DNA repair proteins"/>
    <property type="match status" value="1"/>
</dbReference>
<feature type="compositionally biased region" description="Basic residues" evidence="10">
    <location>
        <begin position="339"/>
        <end position="348"/>
    </location>
</feature>
<dbReference type="SMART" id="SM01232">
    <property type="entry name" value="H2TH"/>
    <property type="match status" value="1"/>
</dbReference>
<dbReference type="SUPFAM" id="SSF46946">
    <property type="entry name" value="S13-like H2TH domain"/>
    <property type="match status" value="1"/>
</dbReference>
<evidence type="ECO:0000313" key="13">
    <source>
        <dbReference type="Proteomes" id="UP000030672"/>
    </source>
</evidence>
<organism evidence="12 13">
    <name type="scientific">Aureobasidium melanogenum (strain CBS 110374)</name>
    <name type="common">Aureobasidium pullulans var. melanogenum</name>
    <dbReference type="NCBI Taxonomy" id="1043003"/>
    <lineage>
        <taxon>Eukaryota</taxon>
        <taxon>Fungi</taxon>
        <taxon>Dikarya</taxon>
        <taxon>Ascomycota</taxon>
        <taxon>Pezizomycotina</taxon>
        <taxon>Dothideomycetes</taxon>
        <taxon>Dothideomycetidae</taxon>
        <taxon>Dothideales</taxon>
        <taxon>Saccotheciaceae</taxon>
        <taxon>Aureobasidium</taxon>
    </lineage>
</organism>
<evidence type="ECO:0000259" key="11">
    <source>
        <dbReference type="PROSITE" id="PS51068"/>
    </source>
</evidence>
<comment type="similarity">
    <text evidence="2">Belongs to the FPG family.</text>
</comment>
<evidence type="ECO:0000256" key="7">
    <source>
        <dbReference type="ARBA" id="ARBA00023239"/>
    </source>
</evidence>
<keyword evidence="4" id="KW-0378">Hydrolase</keyword>
<dbReference type="Pfam" id="PF06831">
    <property type="entry name" value="H2TH"/>
    <property type="match status" value="1"/>
</dbReference>
<keyword evidence="7" id="KW-0456">Lyase</keyword>
<reference evidence="12 13" key="1">
    <citation type="journal article" date="2014" name="BMC Genomics">
        <title>Genome sequencing of four Aureobasidium pullulans varieties: biotechnological potential, stress tolerance, and description of new species.</title>
        <authorList>
            <person name="Gostin Ar C."/>
            <person name="Ohm R.A."/>
            <person name="Kogej T."/>
            <person name="Sonjak S."/>
            <person name="Turk M."/>
            <person name="Zajc J."/>
            <person name="Zalar P."/>
            <person name="Grube M."/>
            <person name="Sun H."/>
            <person name="Han J."/>
            <person name="Sharma A."/>
            <person name="Chiniquy J."/>
            <person name="Ngan C.Y."/>
            <person name="Lipzen A."/>
            <person name="Barry K."/>
            <person name="Grigoriev I.V."/>
            <person name="Gunde-Cimerman N."/>
        </authorList>
    </citation>
    <scope>NUCLEOTIDE SEQUENCE [LARGE SCALE GENOMIC DNA]</scope>
    <source>
        <strain evidence="12 13">CBS 110374</strain>
    </source>
</reference>
<accession>A0A074W6B5</accession>
<sequence>MPEVYISLLIVTSQPKANASHKIGEVARIVHFLRKHCANKVISAVQVQDDNIVYGKVGTSATAFQKAMTGKKILDAKQQGKYFWLEMEGKVHPVMHLGMTGWIKFKNDDTSHYYRKPEDENKPQEWPPRFWKFILQLENDSNEIAFVDPRRLARIRLVEAEAQELRNTTPLKENGPDPVIDKDILTEAWLEEKLKSKKVPVKALMLDQANISGIGNWVADEILYQARIHPEQYSYTFSSAQIAALHKAMMDVCSTAVGVLADSSQFPETWLMKYRWDKGKKDKNVLPNGDKIVHLKVGGRTSAIVPRLQKKTGKVAGDVDSADGVSEDVADSQEETTPKKAKATKARVKKAETVSTDETMNRDSKPKRTRTTKRKAEPEDEESDMAVEAEEEVKPTKKRQTKANGSKATKPKTEKKEVKTEETVAEGGTRRRSGRLSGKGV</sequence>